<organism evidence="11 12">
    <name type="scientific">Ziziphus jujuba var. spinosa</name>
    <dbReference type="NCBI Taxonomy" id="714518"/>
    <lineage>
        <taxon>Eukaryota</taxon>
        <taxon>Viridiplantae</taxon>
        <taxon>Streptophyta</taxon>
        <taxon>Embryophyta</taxon>
        <taxon>Tracheophyta</taxon>
        <taxon>Spermatophyta</taxon>
        <taxon>Magnoliopsida</taxon>
        <taxon>eudicotyledons</taxon>
        <taxon>Gunneridae</taxon>
        <taxon>Pentapetalae</taxon>
        <taxon>rosids</taxon>
        <taxon>fabids</taxon>
        <taxon>Rosales</taxon>
        <taxon>Rhamnaceae</taxon>
        <taxon>Paliureae</taxon>
        <taxon>Ziziphus</taxon>
    </lineage>
</organism>
<feature type="domain" description="Prolamin-like" evidence="10">
    <location>
        <begin position="57"/>
        <end position="120"/>
    </location>
</feature>
<evidence type="ECO:0000256" key="1">
    <source>
        <dbReference type="ARBA" id="ARBA00004541"/>
    </source>
</evidence>
<evidence type="ECO:0000256" key="6">
    <source>
        <dbReference type="ARBA" id="ARBA00023329"/>
    </source>
</evidence>
<dbReference type="Pfam" id="PF05617">
    <property type="entry name" value="Prolamin_like"/>
    <property type="match status" value="1"/>
</dbReference>
<feature type="region of interest" description="Disordered" evidence="9">
    <location>
        <begin position="124"/>
        <end position="151"/>
    </location>
</feature>
<dbReference type="GO" id="GO:2000008">
    <property type="term" value="P:regulation of protein localization to cell surface"/>
    <property type="evidence" value="ECO:0007669"/>
    <property type="project" value="UniProtKB-ARBA"/>
</dbReference>
<evidence type="ECO:0000259" key="10">
    <source>
        <dbReference type="Pfam" id="PF05617"/>
    </source>
</evidence>
<evidence type="ECO:0000256" key="7">
    <source>
        <dbReference type="ARBA" id="ARBA00034457"/>
    </source>
</evidence>
<gene>
    <name evidence="11" type="ORF">FEM48_Zijuj08G0181700</name>
</gene>
<dbReference type="Proteomes" id="UP000813462">
    <property type="component" value="Unassembled WGS sequence"/>
</dbReference>
<dbReference type="GO" id="GO:0009567">
    <property type="term" value="P:double fertilization forming a zygote and endosperm"/>
    <property type="evidence" value="ECO:0007669"/>
    <property type="project" value="InterPro"/>
</dbReference>
<evidence type="ECO:0000256" key="8">
    <source>
        <dbReference type="ARBA" id="ARBA00034484"/>
    </source>
</evidence>
<comment type="subcellular location">
    <subcellularLocation>
        <location evidence="1">Cytoplasmic vesicle</location>
    </subcellularLocation>
    <subcellularLocation>
        <location evidence="2">Secreted</location>
    </subcellularLocation>
</comment>
<dbReference type="InterPro" id="IPR044711">
    <property type="entry name" value="EC11-15"/>
</dbReference>
<keyword evidence="3" id="KW-0964">Secreted</keyword>
<dbReference type="PANTHER" id="PTHR35293:SF1">
    <property type="entry name" value="EGG CELL-SECRETED PROTEIN 1.5"/>
    <property type="match status" value="1"/>
</dbReference>
<keyword evidence="5" id="KW-0278">Fertilization</keyword>
<evidence type="ECO:0000256" key="5">
    <source>
        <dbReference type="ARBA" id="ARBA00023279"/>
    </source>
</evidence>
<dbReference type="EMBL" id="JAEACU010000008">
    <property type="protein sequence ID" value="KAH7520775.1"/>
    <property type="molecule type" value="Genomic_DNA"/>
</dbReference>
<dbReference type="GO" id="GO:0031410">
    <property type="term" value="C:cytoplasmic vesicle"/>
    <property type="evidence" value="ECO:0007669"/>
    <property type="project" value="UniProtKB-SubCell"/>
</dbReference>
<evidence type="ECO:0000256" key="9">
    <source>
        <dbReference type="SAM" id="MobiDB-lite"/>
    </source>
</evidence>
<proteinExistence type="inferred from homology"/>
<comment type="caution">
    <text evidence="11">The sequence shown here is derived from an EMBL/GenBank/DDBJ whole genome shotgun (WGS) entry which is preliminary data.</text>
</comment>
<evidence type="ECO:0000256" key="3">
    <source>
        <dbReference type="ARBA" id="ARBA00022525"/>
    </source>
</evidence>
<dbReference type="OrthoDB" id="776947at2759"/>
<comment type="function">
    <text evidence="7">Involved in the regulation of gamete interactions during the double fertilization and to prevent multiple-pollen tube attraction; mediates the redistribution of the gamete fusogen HAP2/GCS1 to the cell surface after secretion upon sperm arrival.</text>
</comment>
<reference evidence="11" key="1">
    <citation type="journal article" date="2021" name="Front. Plant Sci.">
        <title>Chromosome-Scale Genome Assembly for Chinese Sour Jujube and Insights Into Its Genome Evolution and Domestication Signature.</title>
        <authorList>
            <person name="Shen L.-Y."/>
            <person name="Luo H."/>
            <person name="Wang X.-L."/>
            <person name="Wang X.-M."/>
            <person name="Qiu X.-J."/>
            <person name="Liu H."/>
            <person name="Zhou S.-S."/>
            <person name="Jia K.-H."/>
            <person name="Nie S."/>
            <person name="Bao Y.-T."/>
            <person name="Zhang R.-G."/>
            <person name="Yun Q.-Z."/>
            <person name="Chai Y.-H."/>
            <person name="Lu J.-Y."/>
            <person name="Li Y."/>
            <person name="Zhao S.-W."/>
            <person name="Mao J.-F."/>
            <person name="Jia S.-G."/>
            <person name="Mao Y.-M."/>
        </authorList>
    </citation>
    <scope>NUCLEOTIDE SEQUENCE</scope>
    <source>
        <strain evidence="11">AT0</strain>
        <tissue evidence="11">Leaf</tissue>
    </source>
</reference>
<comment type="similarity">
    <text evidence="8">Belongs to the plant egg cell-secreted peptide family.</text>
</comment>
<dbReference type="AlphaFoldDB" id="A0A978V0K9"/>
<name>A0A978V0K9_ZIZJJ</name>
<dbReference type="GO" id="GO:0080155">
    <property type="term" value="P:regulation of double fertilization forming a zygote and endosperm"/>
    <property type="evidence" value="ECO:0007669"/>
    <property type="project" value="UniProtKB-ARBA"/>
</dbReference>
<keyword evidence="6" id="KW-0968">Cytoplasmic vesicle</keyword>
<keyword evidence="4" id="KW-0732">Signal</keyword>
<dbReference type="GO" id="GO:0005576">
    <property type="term" value="C:extracellular region"/>
    <property type="evidence" value="ECO:0007669"/>
    <property type="project" value="UniProtKB-SubCell"/>
</dbReference>
<accession>A0A978V0K9</accession>
<evidence type="ECO:0000313" key="12">
    <source>
        <dbReference type="Proteomes" id="UP000813462"/>
    </source>
</evidence>
<sequence length="151" mass="16331">MDDSYTNCKLVLAAVLICTTVPMAMTMTPRPLRLSSATTLLARLQLEGESSSSSSGCWESLYELQSCTGEVIIFFVNGETRLGRGCCSAIRKIELECWPQLLGALGFTTQETNILRRYCDDAADTSGSVVPPPPPSTVAPNTTEYGQNSRP</sequence>
<evidence type="ECO:0000256" key="2">
    <source>
        <dbReference type="ARBA" id="ARBA00004613"/>
    </source>
</evidence>
<dbReference type="InterPro" id="IPR008502">
    <property type="entry name" value="Prolamin-like"/>
</dbReference>
<evidence type="ECO:0000313" key="11">
    <source>
        <dbReference type="EMBL" id="KAH7520775.1"/>
    </source>
</evidence>
<protein>
    <recommendedName>
        <fullName evidence="10">Prolamin-like domain-containing protein</fullName>
    </recommendedName>
</protein>
<dbReference type="PANTHER" id="PTHR35293">
    <property type="entry name" value="EGG CELL-SECRETED PROTEIN 1.5"/>
    <property type="match status" value="1"/>
</dbReference>
<evidence type="ECO:0000256" key="4">
    <source>
        <dbReference type="ARBA" id="ARBA00022729"/>
    </source>
</evidence>